<keyword evidence="10" id="KW-1185">Reference proteome</keyword>
<dbReference type="RefSeq" id="XP_055891566.1">
    <property type="nucleotide sequence ID" value="XM_056035591.1"/>
</dbReference>
<feature type="domain" description="C2H2-type" evidence="9">
    <location>
        <begin position="558"/>
        <end position="586"/>
    </location>
</feature>
<feature type="domain" description="C2H2-type" evidence="9">
    <location>
        <begin position="435"/>
        <end position="462"/>
    </location>
</feature>
<dbReference type="GO" id="GO:0008270">
    <property type="term" value="F:zinc ion binding"/>
    <property type="evidence" value="ECO:0007669"/>
    <property type="project" value="UniProtKB-KW"/>
</dbReference>
<evidence type="ECO:0000256" key="8">
    <source>
        <dbReference type="SAM" id="MobiDB-lite"/>
    </source>
</evidence>
<feature type="region of interest" description="Disordered" evidence="8">
    <location>
        <begin position="808"/>
        <end position="828"/>
    </location>
</feature>
<dbReference type="FunFam" id="3.30.160.60:FF:000446">
    <property type="entry name" value="Zinc finger protein"/>
    <property type="match status" value="1"/>
</dbReference>
<dbReference type="FunFam" id="3.30.160.60:FF:000448">
    <property type="entry name" value="RE1-silencing transcription factor A"/>
    <property type="match status" value="1"/>
</dbReference>
<dbReference type="InterPro" id="IPR013087">
    <property type="entry name" value="Znf_C2H2_type"/>
</dbReference>
<evidence type="ECO:0000256" key="2">
    <source>
        <dbReference type="ARBA" id="ARBA00022723"/>
    </source>
</evidence>
<dbReference type="GO" id="GO:0005634">
    <property type="term" value="C:nucleus"/>
    <property type="evidence" value="ECO:0007669"/>
    <property type="project" value="UniProtKB-SubCell"/>
</dbReference>
<keyword evidence="3" id="KW-0677">Repeat</keyword>
<dbReference type="Gene3D" id="3.30.160.60">
    <property type="entry name" value="Classic Zinc Finger"/>
    <property type="match status" value="5"/>
</dbReference>
<accession>A0A9W3AWH0</accession>
<dbReference type="PANTHER" id="PTHR16515:SF49">
    <property type="entry name" value="GASTRULA ZINC FINGER PROTEIN XLCGF49.1-LIKE-RELATED"/>
    <property type="match status" value="1"/>
</dbReference>
<dbReference type="InterPro" id="IPR050331">
    <property type="entry name" value="Zinc_finger"/>
</dbReference>
<dbReference type="GeneID" id="106062753"/>
<evidence type="ECO:0000256" key="5">
    <source>
        <dbReference type="ARBA" id="ARBA00022833"/>
    </source>
</evidence>
<dbReference type="OMA" id="TCTQSPE"/>
<feature type="domain" description="C2H2-type" evidence="9">
    <location>
        <begin position="407"/>
        <end position="434"/>
    </location>
</feature>
<dbReference type="PANTHER" id="PTHR16515">
    <property type="entry name" value="PR DOMAIN ZINC FINGER PROTEIN"/>
    <property type="match status" value="1"/>
</dbReference>
<keyword evidence="2" id="KW-0479">Metal-binding</keyword>
<dbReference type="GO" id="GO:0010468">
    <property type="term" value="P:regulation of gene expression"/>
    <property type="evidence" value="ECO:0007669"/>
    <property type="project" value="TreeGrafter"/>
</dbReference>
<keyword evidence="6" id="KW-0539">Nucleus</keyword>
<dbReference type="RefSeq" id="XP_055891567.1">
    <property type="nucleotide sequence ID" value="XM_056035592.1"/>
</dbReference>
<dbReference type="OrthoDB" id="5876240at2759"/>
<evidence type="ECO:0000259" key="9">
    <source>
        <dbReference type="PROSITE" id="PS50157"/>
    </source>
</evidence>
<gene>
    <name evidence="11 12 13" type="primary">LOC106062753</name>
</gene>
<dbReference type="SMART" id="SM00355">
    <property type="entry name" value="ZnF_C2H2"/>
    <property type="match status" value="11"/>
</dbReference>
<feature type="region of interest" description="Disordered" evidence="8">
    <location>
        <begin position="97"/>
        <end position="119"/>
    </location>
</feature>
<sequence>MDSDVLRLEEYMDVLYRCKFCPFTCSQSSEMSSHVRANHLSILISTHNNSPTSRNCDLKEECVSFAPLAIPVSQGGPLNLSNNSTPDLTELINLVKPPDGNNRNHAQADPGSHFSPGDASQYHTSLGTCLPVSMVNGDCLSDNDNLKSSVLQLHPGQTHLSSLSQPFSSNSVVSADLDVSQPYTVMAIHLPNLPLNGSNSVSQYVMGTNDVETVNISDHSETKEFLLCGLCKLAFTTMEECQTHMQLEHKELMQGSGISIGVQAGGAKRGRKRKSEQQHKIKTESYIDTEDIEWLPSVADNSRTTHPDGSLRRRIKPPRALKEDYVLGKCARKRLRESCMNLGYKIVCPMMSCKAKFKTDLGLHIHLSCHNMDNAAFTCMKCQAPHEFWKHLRIHLWKEHKVDCDLFQCDQCDYKTDTHHKMSIHKEIHTNVKPYTCDICNKGFRQASQMKNHQVIHTNREEKCSSRGWFSSKSCDICDRVFANSKCLKKHKEAVHTNHKPFECMYCNHTTARKAMMELHIRTHTGEKPFKCDICPYSTGDHNSMRRHKMRHTGQKQYRCTQCPYTCIQSISLKQHMRHKHPGTSAGIFQCSRCPFRTINQCIYSNHMQDHKKGLIPDKIIPPRIELPKVKKYPSRSQSGKRQSGGATLVEPLLMKHPQFHAVLPGNEPTPLTSLTGELTSSSGETQSEVFTMQVTMLAEGDTQISADDMNRLSESAGLMASGITPFQLIYATLSTISEQGEAARVGEGRSALLTAELVGGIHTAILSSMQDGVTVHSITYHLPRAPATEEQINVGVNGLLQKIKVEKKDGSEEEDSQREFEGGSALSQNLVVADDPHKCDDLFYLSGAEKNSEPVTGDRVEHNVQQAVSGDRTEHNIQLKMNMKKRLETRTESSALRAMLECRDKMTILTNDTSDVSFLSDFLEPHPIDPSSQVFTTNVEG</sequence>
<reference evidence="11 12" key="1">
    <citation type="submission" date="2025-04" db="UniProtKB">
        <authorList>
            <consortium name="RefSeq"/>
        </authorList>
    </citation>
    <scope>IDENTIFICATION</scope>
</reference>
<evidence type="ECO:0000256" key="7">
    <source>
        <dbReference type="PROSITE-ProRule" id="PRU00042"/>
    </source>
</evidence>
<dbReference type="RefSeq" id="XP_055891568.1">
    <property type="nucleotide sequence ID" value="XM_056035593.1"/>
</dbReference>
<evidence type="ECO:0000256" key="4">
    <source>
        <dbReference type="ARBA" id="ARBA00022771"/>
    </source>
</evidence>
<dbReference type="Proteomes" id="UP001165740">
    <property type="component" value="Chromosome 7"/>
</dbReference>
<feature type="domain" description="C2H2-type" evidence="9">
    <location>
        <begin position="530"/>
        <end position="557"/>
    </location>
</feature>
<evidence type="ECO:0000256" key="3">
    <source>
        <dbReference type="ARBA" id="ARBA00022737"/>
    </source>
</evidence>
<dbReference type="PROSITE" id="PS00028">
    <property type="entry name" value="ZINC_FINGER_C2H2_1"/>
    <property type="match status" value="6"/>
</dbReference>
<dbReference type="PROSITE" id="PS50157">
    <property type="entry name" value="ZINC_FINGER_C2H2_2"/>
    <property type="match status" value="6"/>
</dbReference>
<evidence type="ECO:0000256" key="6">
    <source>
        <dbReference type="ARBA" id="ARBA00023242"/>
    </source>
</evidence>
<dbReference type="AlphaFoldDB" id="A0A9W3AWH0"/>
<organism evidence="10 11">
    <name type="scientific">Biomphalaria glabrata</name>
    <name type="common">Bloodfluke planorb</name>
    <name type="synonym">Freshwater snail</name>
    <dbReference type="NCBI Taxonomy" id="6526"/>
    <lineage>
        <taxon>Eukaryota</taxon>
        <taxon>Metazoa</taxon>
        <taxon>Spiralia</taxon>
        <taxon>Lophotrochozoa</taxon>
        <taxon>Mollusca</taxon>
        <taxon>Gastropoda</taxon>
        <taxon>Heterobranchia</taxon>
        <taxon>Euthyneura</taxon>
        <taxon>Panpulmonata</taxon>
        <taxon>Hygrophila</taxon>
        <taxon>Lymnaeoidea</taxon>
        <taxon>Planorbidae</taxon>
        <taxon>Biomphalaria</taxon>
    </lineage>
</organism>
<evidence type="ECO:0000313" key="12">
    <source>
        <dbReference type="RefSeq" id="XP_055891567.1"/>
    </source>
</evidence>
<evidence type="ECO:0000313" key="13">
    <source>
        <dbReference type="RefSeq" id="XP_055891568.1"/>
    </source>
</evidence>
<dbReference type="SUPFAM" id="SSF57667">
    <property type="entry name" value="beta-beta-alpha zinc fingers"/>
    <property type="match status" value="3"/>
</dbReference>
<keyword evidence="4 7" id="KW-0863">Zinc-finger</keyword>
<evidence type="ECO:0000313" key="11">
    <source>
        <dbReference type="RefSeq" id="XP_055891566.1"/>
    </source>
</evidence>
<dbReference type="Pfam" id="PF00096">
    <property type="entry name" value="zf-C2H2"/>
    <property type="match status" value="1"/>
</dbReference>
<name>A0A9W3AWH0_BIOGL</name>
<proteinExistence type="predicted"/>
<evidence type="ECO:0000256" key="1">
    <source>
        <dbReference type="ARBA" id="ARBA00004123"/>
    </source>
</evidence>
<keyword evidence="5" id="KW-0862">Zinc</keyword>
<feature type="domain" description="C2H2-type" evidence="9">
    <location>
        <begin position="473"/>
        <end position="501"/>
    </location>
</feature>
<feature type="domain" description="C2H2-type" evidence="9">
    <location>
        <begin position="502"/>
        <end position="529"/>
    </location>
</feature>
<evidence type="ECO:0000313" key="10">
    <source>
        <dbReference type="Proteomes" id="UP001165740"/>
    </source>
</evidence>
<comment type="subcellular location">
    <subcellularLocation>
        <location evidence="1">Nucleus</location>
    </subcellularLocation>
</comment>
<dbReference type="FunFam" id="3.30.160.60:FF:000624">
    <property type="entry name" value="zinc finger protein 697"/>
    <property type="match status" value="1"/>
</dbReference>
<dbReference type="InterPro" id="IPR036236">
    <property type="entry name" value="Znf_C2H2_sf"/>
</dbReference>
<protein>
    <submittedName>
        <fullName evidence="11 12">Uncharacterized protein LOC106062753</fullName>
    </submittedName>
</protein>